<dbReference type="HOGENOM" id="CLU_2688002_0_0_1"/>
<keyword evidence="2" id="KW-1185">Reference proteome</keyword>
<dbReference type="EMBL" id="KL142402">
    <property type="protein sequence ID" value="KDR69425.1"/>
    <property type="molecule type" value="Genomic_DNA"/>
</dbReference>
<protein>
    <submittedName>
        <fullName evidence="1">Uncharacterized protein</fullName>
    </submittedName>
</protein>
<evidence type="ECO:0000313" key="2">
    <source>
        <dbReference type="Proteomes" id="UP000027222"/>
    </source>
</evidence>
<gene>
    <name evidence="1" type="ORF">GALMADRAFT_920376</name>
</gene>
<name>A0A067SES4_GALM3</name>
<evidence type="ECO:0000313" key="1">
    <source>
        <dbReference type="EMBL" id="KDR69425.1"/>
    </source>
</evidence>
<organism evidence="1 2">
    <name type="scientific">Galerina marginata (strain CBS 339.88)</name>
    <dbReference type="NCBI Taxonomy" id="685588"/>
    <lineage>
        <taxon>Eukaryota</taxon>
        <taxon>Fungi</taxon>
        <taxon>Dikarya</taxon>
        <taxon>Basidiomycota</taxon>
        <taxon>Agaricomycotina</taxon>
        <taxon>Agaricomycetes</taxon>
        <taxon>Agaricomycetidae</taxon>
        <taxon>Agaricales</taxon>
        <taxon>Agaricineae</taxon>
        <taxon>Strophariaceae</taxon>
        <taxon>Galerina</taxon>
    </lineage>
</organism>
<dbReference type="AlphaFoldDB" id="A0A067SES4"/>
<accession>A0A067SES4</accession>
<dbReference type="Proteomes" id="UP000027222">
    <property type="component" value="Unassembled WGS sequence"/>
</dbReference>
<reference evidence="2" key="1">
    <citation type="journal article" date="2014" name="Proc. Natl. Acad. Sci. U.S.A.">
        <title>Extensive sampling of basidiomycete genomes demonstrates inadequacy of the white-rot/brown-rot paradigm for wood decay fungi.</title>
        <authorList>
            <person name="Riley R."/>
            <person name="Salamov A.A."/>
            <person name="Brown D.W."/>
            <person name="Nagy L.G."/>
            <person name="Floudas D."/>
            <person name="Held B.W."/>
            <person name="Levasseur A."/>
            <person name="Lombard V."/>
            <person name="Morin E."/>
            <person name="Otillar R."/>
            <person name="Lindquist E.A."/>
            <person name="Sun H."/>
            <person name="LaButti K.M."/>
            <person name="Schmutz J."/>
            <person name="Jabbour D."/>
            <person name="Luo H."/>
            <person name="Baker S.E."/>
            <person name="Pisabarro A.G."/>
            <person name="Walton J.D."/>
            <person name="Blanchette R.A."/>
            <person name="Henrissat B."/>
            <person name="Martin F."/>
            <person name="Cullen D."/>
            <person name="Hibbett D.S."/>
            <person name="Grigoriev I.V."/>
        </authorList>
    </citation>
    <scope>NUCLEOTIDE SEQUENCE [LARGE SCALE GENOMIC DNA]</scope>
    <source>
        <strain evidence="2">CBS 339.88</strain>
    </source>
</reference>
<proteinExistence type="predicted"/>
<sequence>MLLVRLIMPQAAHLLTQAPIVAPFCSQIPLSDLSTRIYPHPRLSISPITLHLALFGPYSYAHYIAAQSKRDIRS</sequence>